<proteinExistence type="predicted"/>
<reference evidence="1" key="1">
    <citation type="submission" date="2019-10" db="EMBL/GenBank/DDBJ databases">
        <title>Extensively Drug-Resistant Pseudomonas aeruginosa ST664 clone carrying KPC-2-encoding megaplasmid in a burn clinic.</title>
        <authorList>
            <person name="Li Z."/>
            <person name="Cai Z."/>
            <person name="Cai Z."/>
            <person name="Zhang Y."/>
            <person name="Fu T."/>
            <person name="Jin Y."/>
            <person name="Cheng Z."/>
            <person name="Jin S."/>
            <person name="Wu W."/>
            <person name="Yang L."/>
            <person name="Bai F."/>
        </authorList>
    </citation>
    <scope>NUCLEOTIDE SEQUENCE</scope>
    <source>
        <strain evidence="1">NK546</strain>
        <plasmid evidence="1">pNK546b</plasmid>
    </source>
</reference>
<sequence>MFSWEHFVLADLVGGLLSNRFVVGKAPSGFWVRFGLWFWLPLLNHRKNQLFSFKSLLTVFSCCSLVFKGLET</sequence>
<dbReference type="AlphaFoldDB" id="A0A6C0L424"/>
<organism evidence="1">
    <name type="scientific">Pseudomonas aeruginosa</name>
    <dbReference type="NCBI Taxonomy" id="287"/>
    <lineage>
        <taxon>Bacteria</taxon>
        <taxon>Pseudomonadati</taxon>
        <taxon>Pseudomonadota</taxon>
        <taxon>Gammaproteobacteria</taxon>
        <taxon>Pseudomonadales</taxon>
        <taxon>Pseudomonadaceae</taxon>
        <taxon>Pseudomonas</taxon>
    </lineage>
</organism>
<geneLocation type="plasmid" evidence="1">
    <name>pNK546b</name>
</geneLocation>
<dbReference type="EMBL" id="MN583270">
    <property type="protein sequence ID" value="QHU24577.1"/>
    <property type="molecule type" value="Genomic_DNA"/>
</dbReference>
<keyword evidence="1" id="KW-0614">Plasmid</keyword>
<protein>
    <submittedName>
        <fullName evidence="1">Uncharacterized protein</fullName>
    </submittedName>
</protein>
<name>A0A6C0L424_PSEAI</name>
<evidence type="ECO:0000313" key="1">
    <source>
        <dbReference type="EMBL" id="QHU24577.1"/>
    </source>
</evidence>
<accession>A0A6C0L424</accession>